<keyword evidence="6" id="KW-0333">Golgi apparatus</keyword>
<keyword evidence="4 8" id="KW-0653">Protein transport</keyword>
<dbReference type="EMBL" id="JAMSHJ010000002">
    <property type="protein sequence ID" value="KAI5433242.1"/>
    <property type="molecule type" value="Genomic_DNA"/>
</dbReference>
<feature type="coiled-coil region" evidence="9">
    <location>
        <begin position="75"/>
        <end position="102"/>
    </location>
</feature>
<dbReference type="PIRSF" id="PIRSF028865">
    <property type="entry name" value="Membrin-2"/>
    <property type="match status" value="1"/>
</dbReference>
<comment type="caution">
    <text evidence="11">The sequence shown here is derived from an EMBL/GenBank/DDBJ whole genome shotgun (WGS) entry which is preliminary data.</text>
</comment>
<gene>
    <name evidence="11" type="ORF">KIW84_020503</name>
</gene>
<dbReference type="PANTHER" id="PTHR21230:SF1">
    <property type="entry name" value="GOLGI SNAP RECEPTOR COMPLEX MEMBER 2"/>
    <property type="match status" value="1"/>
</dbReference>
<accession>A0A9D4Y6I8</accession>
<dbReference type="GO" id="GO:0006906">
    <property type="term" value="P:vesicle fusion"/>
    <property type="evidence" value="ECO:0007669"/>
    <property type="project" value="TreeGrafter"/>
</dbReference>
<evidence type="ECO:0000256" key="3">
    <source>
        <dbReference type="ARBA" id="ARBA00022692"/>
    </source>
</evidence>
<evidence type="ECO:0000313" key="11">
    <source>
        <dbReference type="EMBL" id="KAI5433242.1"/>
    </source>
</evidence>
<dbReference type="Proteomes" id="UP001058974">
    <property type="component" value="Chromosome 2"/>
</dbReference>
<evidence type="ECO:0000256" key="9">
    <source>
        <dbReference type="SAM" id="Coils"/>
    </source>
</evidence>
<dbReference type="InterPro" id="IPR027027">
    <property type="entry name" value="GOSR2/Membrin/Bos1"/>
</dbReference>
<comment type="function">
    <text evidence="8">Involved in transport of proteins from the cis/medial-Golgi to the trans-Golgi network.</text>
</comment>
<evidence type="ECO:0000313" key="12">
    <source>
        <dbReference type="Proteomes" id="UP001058974"/>
    </source>
</evidence>
<dbReference type="GO" id="GO:0012507">
    <property type="term" value="C:ER to Golgi transport vesicle membrane"/>
    <property type="evidence" value="ECO:0007669"/>
    <property type="project" value="TreeGrafter"/>
</dbReference>
<protein>
    <recommendedName>
        <fullName evidence="8">Membrin</fullName>
    </recommendedName>
</protein>
<dbReference type="SUPFAM" id="SSF58038">
    <property type="entry name" value="SNARE fusion complex"/>
    <property type="match status" value="1"/>
</dbReference>
<evidence type="ECO:0000256" key="1">
    <source>
        <dbReference type="ARBA" id="ARBA00004409"/>
    </source>
</evidence>
<sequence length="223" mass="25626">MEGGGGTLSEVHQTARKLLLKTRDGLERLERLEYSNSSSSSSDLSFAVSKDITQIQSLCVEMNRLSRSISVRSQRDLWKRKLEQIAEEAESLRESLEKYNSRNHIRMMEAKERAELLGRANGDSSHVMRIYDEEAQAMQSVRSSAREIENANALGETILSSIHGQRDRLKSAQRKALDVLNTVGISNRVLRLIERRNRVDQWVKYMGMILTIIFMVAFVLWRR</sequence>
<dbReference type="GO" id="GO:0005484">
    <property type="term" value="F:SNAP receptor activity"/>
    <property type="evidence" value="ECO:0007669"/>
    <property type="project" value="InterPro"/>
</dbReference>
<evidence type="ECO:0000256" key="8">
    <source>
        <dbReference type="PIRNR" id="PIRNR028865"/>
    </source>
</evidence>
<evidence type="ECO:0000256" key="6">
    <source>
        <dbReference type="ARBA" id="ARBA00023034"/>
    </source>
</evidence>
<dbReference type="Pfam" id="PF12352">
    <property type="entry name" value="V-SNARE_C"/>
    <property type="match status" value="1"/>
</dbReference>
<evidence type="ECO:0000256" key="10">
    <source>
        <dbReference type="SAM" id="Phobius"/>
    </source>
</evidence>
<dbReference type="GO" id="GO:0000139">
    <property type="term" value="C:Golgi membrane"/>
    <property type="evidence" value="ECO:0007669"/>
    <property type="project" value="UniProtKB-SubCell"/>
</dbReference>
<keyword evidence="3 10" id="KW-0812">Transmembrane</keyword>
<dbReference type="GO" id="GO:0031902">
    <property type="term" value="C:late endosome membrane"/>
    <property type="evidence" value="ECO:0007669"/>
    <property type="project" value="TreeGrafter"/>
</dbReference>
<dbReference type="Gramene" id="Psat02G0050300-T1">
    <property type="protein sequence ID" value="KAI5433242.1"/>
    <property type="gene ID" value="KIW84_020503"/>
</dbReference>
<dbReference type="PANTHER" id="PTHR21230">
    <property type="entry name" value="VESICLE TRANSPORT V-SNARE PROTEIN VTI1-RELATED"/>
    <property type="match status" value="1"/>
</dbReference>
<name>A0A9D4Y6I8_PEA</name>
<dbReference type="GO" id="GO:0005789">
    <property type="term" value="C:endoplasmic reticulum membrane"/>
    <property type="evidence" value="ECO:0007669"/>
    <property type="project" value="TreeGrafter"/>
</dbReference>
<keyword evidence="9" id="KW-0175">Coiled coil</keyword>
<dbReference type="GO" id="GO:0015031">
    <property type="term" value="P:protein transport"/>
    <property type="evidence" value="ECO:0007669"/>
    <property type="project" value="UniProtKB-KW"/>
</dbReference>
<comment type="similarity">
    <text evidence="8">Belongs to the GOSR2 family.</text>
</comment>
<evidence type="ECO:0000256" key="7">
    <source>
        <dbReference type="ARBA" id="ARBA00023136"/>
    </source>
</evidence>
<reference evidence="11 12" key="1">
    <citation type="journal article" date="2022" name="Nat. Genet.">
        <title>Improved pea reference genome and pan-genome highlight genomic features and evolutionary characteristics.</title>
        <authorList>
            <person name="Yang T."/>
            <person name="Liu R."/>
            <person name="Luo Y."/>
            <person name="Hu S."/>
            <person name="Wang D."/>
            <person name="Wang C."/>
            <person name="Pandey M.K."/>
            <person name="Ge S."/>
            <person name="Xu Q."/>
            <person name="Li N."/>
            <person name="Li G."/>
            <person name="Huang Y."/>
            <person name="Saxena R.K."/>
            <person name="Ji Y."/>
            <person name="Li M."/>
            <person name="Yan X."/>
            <person name="He Y."/>
            <person name="Liu Y."/>
            <person name="Wang X."/>
            <person name="Xiang C."/>
            <person name="Varshney R.K."/>
            <person name="Ding H."/>
            <person name="Gao S."/>
            <person name="Zong X."/>
        </authorList>
    </citation>
    <scope>NUCLEOTIDE SEQUENCE [LARGE SCALE GENOMIC DNA]</scope>
    <source>
        <strain evidence="11 12">cv. Zhongwan 6</strain>
    </source>
</reference>
<dbReference type="OrthoDB" id="158360at2759"/>
<keyword evidence="2 8" id="KW-0813">Transport</keyword>
<proteinExistence type="inferred from homology"/>
<organism evidence="11 12">
    <name type="scientific">Pisum sativum</name>
    <name type="common">Garden pea</name>
    <name type="synonym">Lathyrus oleraceus</name>
    <dbReference type="NCBI Taxonomy" id="3888"/>
    <lineage>
        <taxon>Eukaryota</taxon>
        <taxon>Viridiplantae</taxon>
        <taxon>Streptophyta</taxon>
        <taxon>Embryophyta</taxon>
        <taxon>Tracheophyta</taxon>
        <taxon>Spermatophyta</taxon>
        <taxon>Magnoliopsida</taxon>
        <taxon>eudicotyledons</taxon>
        <taxon>Gunneridae</taxon>
        <taxon>Pentapetalae</taxon>
        <taxon>rosids</taxon>
        <taxon>fabids</taxon>
        <taxon>Fabales</taxon>
        <taxon>Fabaceae</taxon>
        <taxon>Papilionoideae</taxon>
        <taxon>50 kb inversion clade</taxon>
        <taxon>NPAAA clade</taxon>
        <taxon>Hologalegina</taxon>
        <taxon>IRL clade</taxon>
        <taxon>Fabeae</taxon>
        <taxon>Lathyrus</taxon>
    </lineage>
</organism>
<keyword evidence="5 10" id="KW-1133">Transmembrane helix</keyword>
<keyword evidence="12" id="KW-1185">Reference proteome</keyword>
<dbReference type="AlphaFoldDB" id="A0A9D4Y6I8"/>
<comment type="subcellular location">
    <subcellularLocation>
        <location evidence="1">Golgi apparatus membrane</location>
        <topology evidence="1">Single-pass type IV membrane protein</topology>
    </subcellularLocation>
</comment>
<evidence type="ECO:0000256" key="4">
    <source>
        <dbReference type="ARBA" id="ARBA00022927"/>
    </source>
</evidence>
<keyword evidence="7 8" id="KW-0472">Membrane</keyword>
<dbReference type="GO" id="GO:0031201">
    <property type="term" value="C:SNARE complex"/>
    <property type="evidence" value="ECO:0007669"/>
    <property type="project" value="TreeGrafter"/>
</dbReference>
<dbReference type="GO" id="GO:0000149">
    <property type="term" value="F:SNARE binding"/>
    <property type="evidence" value="ECO:0007669"/>
    <property type="project" value="TreeGrafter"/>
</dbReference>
<evidence type="ECO:0000256" key="5">
    <source>
        <dbReference type="ARBA" id="ARBA00022989"/>
    </source>
</evidence>
<evidence type="ECO:0000256" key="2">
    <source>
        <dbReference type="ARBA" id="ARBA00022448"/>
    </source>
</evidence>
<feature type="transmembrane region" description="Helical" evidence="10">
    <location>
        <begin position="202"/>
        <end position="221"/>
    </location>
</feature>